<gene>
    <name evidence="2" type="ORF">ACAOBT_LOCUS11584</name>
</gene>
<comment type="caution">
    <text evidence="2">The sequence shown here is derived from an EMBL/GenBank/DDBJ whole genome shotgun (WGS) entry which is preliminary data.</text>
</comment>
<feature type="compositionally biased region" description="Basic and acidic residues" evidence="1">
    <location>
        <begin position="156"/>
        <end position="167"/>
    </location>
</feature>
<feature type="compositionally biased region" description="Basic and acidic residues" evidence="1">
    <location>
        <begin position="113"/>
        <end position="141"/>
    </location>
</feature>
<evidence type="ECO:0000313" key="3">
    <source>
        <dbReference type="Proteomes" id="UP001152888"/>
    </source>
</evidence>
<feature type="compositionally biased region" description="Gly residues" evidence="1">
    <location>
        <begin position="1"/>
        <end position="10"/>
    </location>
</feature>
<feature type="compositionally biased region" description="Polar residues" evidence="1">
    <location>
        <begin position="253"/>
        <end position="267"/>
    </location>
</feature>
<proteinExistence type="predicted"/>
<feature type="region of interest" description="Disordered" evidence="1">
    <location>
        <begin position="1"/>
        <end position="283"/>
    </location>
</feature>
<keyword evidence="3" id="KW-1185">Reference proteome</keyword>
<feature type="compositionally biased region" description="Basic and acidic residues" evidence="1">
    <location>
        <begin position="197"/>
        <end position="210"/>
    </location>
</feature>
<reference evidence="2" key="1">
    <citation type="submission" date="2022-03" db="EMBL/GenBank/DDBJ databases">
        <authorList>
            <person name="Sayadi A."/>
        </authorList>
    </citation>
    <scope>NUCLEOTIDE SEQUENCE</scope>
</reference>
<dbReference type="EMBL" id="CAKOFQ010006835">
    <property type="protein sequence ID" value="CAH1975372.1"/>
    <property type="molecule type" value="Genomic_DNA"/>
</dbReference>
<feature type="compositionally biased region" description="Basic and acidic residues" evidence="1">
    <location>
        <begin position="219"/>
        <end position="241"/>
    </location>
</feature>
<feature type="region of interest" description="Disordered" evidence="1">
    <location>
        <begin position="297"/>
        <end position="321"/>
    </location>
</feature>
<dbReference type="AlphaFoldDB" id="A0A9P0KGS0"/>
<feature type="compositionally biased region" description="Polar residues" evidence="1">
    <location>
        <begin position="86"/>
        <end position="99"/>
    </location>
</feature>
<evidence type="ECO:0000256" key="1">
    <source>
        <dbReference type="SAM" id="MobiDB-lite"/>
    </source>
</evidence>
<name>A0A9P0KGS0_ACAOB</name>
<feature type="compositionally biased region" description="Basic and acidic residues" evidence="1">
    <location>
        <begin position="70"/>
        <end position="85"/>
    </location>
</feature>
<organism evidence="2 3">
    <name type="scientific">Acanthoscelides obtectus</name>
    <name type="common">Bean weevil</name>
    <name type="synonym">Bruchus obtectus</name>
    <dbReference type="NCBI Taxonomy" id="200917"/>
    <lineage>
        <taxon>Eukaryota</taxon>
        <taxon>Metazoa</taxon>
        <taxon>Ecdysozoa</taxon>
        <taxon>Arthropoda</taxon>
        <taxon>Hexapoda</taxon>
        <taxon>Insecta</taxon>
        <taxon>Pterygota</taxon>
        <taxon>Neoptera</taxon>
        <taxon>Endopterygota</taxon>
        <taxon>Coleoptera</taxon>
        <taxon>Polyphaga</taxon>
        <taxon>Cucujiformia</taxon>
        <taxon>Chrysomeloidea</taxon>
        <taxon>Chrysomelidae</taxon>
        <taxon>Bruchinae</taxon>
        <taxon>Bruchini</taxon>
        <taxon>Acanthoscelides</taxon>
    </lineage>
</organism>
<protein>
    <submittedName>
        <fullName evidence="2">Uncharacterized protein</fullName>
    </submittedName>
</protein>
<dbReference type="OrthoDB" id="6774948at2759"/>
<dbReference type="Proteomes" id="UP001152888">
    <property type="component" value="Unassembled WGS sequence"/>
</dbReference>
<feature type="compositionally biased region" description="Low complexity" evidence="1">
    <location>
        <begin position="11"/>
        <end position="42"/>
    </location>
</feature>
<sequence length="321" mass="34874">MVRTGGGIRISGGKSTKKSGGSTASSGSSSGSNRSGSQASGSRLPPIPHVDVPTWQKPITNFFNSGAAKPQEKHSDVEKNKKDTVSSKTQKTFDDQQAQSSNSSSSRSVIDNKLVKKDGEDFSSDEDKSHTKVPSDLKDILQESSATASAEEENCDQDRVSINEKGAEQVNSHGENRDTETTSEESVPQPVINDADSLDKQNKVLEDVTDKSTSNTDASNDKEDSCDKNESMPEPDEKCNSDEMSENVLVDVSSKNNKTTELSVKDSSNNRRRPTNPVEKNVSKEITIKKKVHQKEAVSVDGEKRHADEINCEPAVKKMKK</sequence>
<accession>A0A9P0KGS0</accession>
<evidence type="ECO:0000313" key="2">
    <source>
        <dbReference type="EMBL" id="CAH1975372.1"/>
    </source>
</evidence>
<feature type="compositionally biased region" description="Basic and acidic residues" evidence="1">
    <location>
        <begin position="297"/>
        <end position="309"/>
    </location>
</feature>